<dbReference type="Proteomes" id="UP000251281">
    <property type="component" value="Unassembled WGS sequence"/>
</dbReference>
<feature type="transmembrane region" description="Helical" evidence="1">
    <location>
        <begin position="187"/>
        <end position="208"/>
    </location>
</feature>
<keyword evidence="1" id="KW-1133">Transmembrane helix</keyword>
<feature type="transmembrane region" description="Helical" evidence="1">
    <location>
        <begin position="63"/>
        <end position="87"/>
    </location>
</feature>
<reference evidence="2 3" key="1">
    <citation type="submission" date="2018-02" db="EMBL/GenBank/DDBJ databases">
        <title>Complete genome sequencing of Faecalibacterium prausnitzii strains isolated from the human gut.</title>
        <authorList>
            <person name="Fitzgerald B.C."/>
            <person name="Shkoporov A.N."/>
            <person name="Ross P.R."/>
            <person name="Hill C."/>
        </authorList>
    </citation>
    <scope>NUCLEOTIDE SEQUENCE [LARGE SCALE GENOMIC DNA]</scope>
    <source>
        <strain evidence="2 3">APC923/51-1</strain>
    </source>
</reference>
<evidence type="ECO:0000256" key="1">
    <source>
        <dbReference type="SAM" id="Phobius"/>
    </source>
</evidence>
<dbReference type="EMBL" id="PRLD01000013">
    <property type="protein sequence ID" value="RAW56148.1"/>
    <property type="molecule type" value="Genomic_DNA"/>
</dbReference>
<name>A0A329U5E3_9FIRM</name>
<sequence length="252" mass="26595">MSKAKTETKMDSFQSWAHRWGRVGTLIVLIYMVALPFVVLAAYDSIPSLGEVFNVNTFSILLIYIPVGFSEALSYTPILGCSAYLAFITGNIMNLKLPVAANAMNLTKKQPNTPEGEAIASVAVAVSSLMTVAILTLAAVCASFISPVFELPAVKTASGYLLPALFGSMALGLFASSSSGSKVVKGGIKGVLPVLIIMTVLSLAARLAGYGSVLGGLVGIFIIVMLPIGILTSYVLWKKGKIQVVDKEQKEK</sequence>
<gene>
    <name evidence="2" type="ORF">C4N24_11965</name>
</gene>
<keyword evidence="1" id="KW-0472">Membrane</keyword>
<accession>A0A329U5E3</accession>
<protein>
    <submittedName>
        <fullName evidence="2">Uncharacterized protein</fullName>
    </submittedName>
</protein>
<feature type="transmembrane region" description="Helical" evidence="1">
    <location>
        <begin position="20"/>
        <end position="43"/>
    </location>
</feature>
<evidence type="ECO:0000313" key="3">
    <source>
        <dbReference type="Proteomes" id="UP000251281"/>
    </source>
</evidence>
<comment type="caution">
    <text evidence="2">The sequence shown here is derived from an EMBL/GenBank/DDBJ whole genome shotgun (WGS) entry which is preliminary data.</text>
</comment>
<evidence type="ECO:0000313" key="2">
    <source>
        <dbReference type="EMBL" id="RAW56148.1"/>
    </source>
</evidence>
<organism evidence="2 3">
    <name type="scientific">Faecalibacterium prausnitzii</name>
    <dbReference type="NCBI Taxonomy" id="853"/>
    <lineage>
        <taxon>Bacteria</taxon>
        <taxon>Bacillati</taxon>
        <taxon>Bacillota</taxon>
        <taxon>Clostridia</taxon>
        <taxon>Eubacteriales</taxon>
        <taxon>Oscillospiraceae</taxon>
        <taxon>Faecalibacterium</taxon>
    </lineage>
</organism>
<feature type="transmembrane region" description="Helical" evidence="1">
    <location>
        <begin position="214"/>
        <end position="237"/>
    </location>
</feature>
<proteinExistence type="predicted"/>
<feature type="transmembrane region" description="Helical" evidence="1">
    <location>
        <begin position="157"/>
        <end position="175"/>
    </location>
</feature>
<dbReference type="RefSeq" id="WP_112091604.1">
    <property type="nucleotide sequence ID" value="NZ_PRLD01000013.1"/>
</dbReference>
<dbReference type="AlphaFoldDB" id="A0A329U5E3"/>
<keyword evidence="1" id="KW-0812">Transmembrane</keyword>
<feature type="transmembrane region" description="Helical" evidence="1">
    <location>
        <begin position="118"/>
        <end position="145"/>
    </location>
</feature>